<organism evidence="6 7">
    <name type="scientific">Microlunatus parietis</name>
    <dbReference type="NCBI Taxonomy" id="682979"/>
    <lineage>
        <taxon>Bacteria</taxon>
        <taxon>Bacillati</taxon>
        <taxon>Actinomycetota</taxon>
        <taxon>Actinomycetes</taxon>
        <taxon>Propionibacteriales</taxon>
        <taxon>Propionibacteriaceae</taxon>
        <taxon>Microlunatus</taxon>
    </lineage>
</organism>
<proteinExistence type="inferred from homology"/>
<dbReference type="Pfam" id="PF06441">
    <property type="entry name" value="EHN"/>
    <property type="match status" value="1"/>
</dbReference>
<evidence type="ECO:0000256" key="3">
    <source>
        <dbReference type="ARBA" id="ARBA00022801"/>
    </source>
</evidence>
<evidence type="ECO:0000256" key="4">
    <source>
        <dbReference type="PIRSR" id="PIRSR001112-1"/>
    </source>
</evidence>
<feature type="active site" description="Proton donor" evidence="4">
    <location>
        <position position="291"/>
    </location>
</feature>
<keyword evidence="3" id="KW-0378">Hydrolase</keyword>
<accession>A0A7Y9I345</accession>
<feature type="active site" description="Nucleophile" evidence="4">
    <location>
        <position position="165"/>
    </location>
</feature>
<evidence type="ECO:0000259" key="5">
    <source>
        <dbReference type="Pfam" id="PF06441"/>
    </source>
</evidence>
<dbReference type="InterPro" id="IPR029058">
    <property type="entry name" value="AB_hydrolase_fold"/>
</dbReference>
<evidence type="ECO:0000256" key="2">
    <source>
        <dbReference type="ARBA" id="ARBA00022797"/>
    </source>
</evidence>
<dbReference type="RefSeq" id="WP_179748077.1">
    <property type="nucleotide sequence ID" value="NZ_JACCBU010000001.1"/>
</dbReference>
<protein>
    <submittedName>
        <fullName evidence="6">Pimeloyl-ACP methyl ester carboxylesterase</fullName>
    </submittedName>
</protein>
<dbReference type="GO" id="GO:0004301">
    <property type="term" value="F:epoxide hydrolase activity"/>
    <property type="evidence" value="ECO:0007669"/>
    <property type="project" value="TreeGrafter"/>
</dbReference>
<feature type="active site" description="Proton acceptor" evidence="4">
    <location>
        <position position="362"/>
    </location>
</feature>
<dbReference type="InterPro" id="IPR016292">
    <property type="entry name" value="Epoxide_hydrolase"/>
</dbReference>
<name>A0A7Y9I345_9ACTN</name>
<sequence length="385" mass="43536">MEPFTVQVPESVLSDLADRLSRTRWSRPWDRPGWEDGVDQSYLRDLVAWWQDGFSWRAREAELNRYDHFRAAVRGTVLHFVVVRARRPKGRMPLLLCHGWPSTFYELLPLADRLSQVDVVIPSLPGYGFSDPLDGFRSANRIPALYAGLMTEVLGYSRFGIHGGDIGAMVANRLALERPDLVAGVHVTMPAEPYLEPGTGLTEDEQAFLRDRRISQERGTAYAHLQRTRPATPAHALADSPAGLAAWIVEKWRDWSDCDGRIERRFTKDQLLTTVMLYWVTNTIGTSFRIYRDWALASEDTPQAWPDDDTLIGGVAGAPLPPGRRIEVPAAVALFHVRQPREWAERAYANLQRWSPMPSGGHFAAMEEPDLLADDISEFFSAVER</sequence>
<dbReference type="PANTHER" id="PTHR21661">
    <property type="entry name" value="EPOXIDE HYDROLASE 1-RELATED"/>
    <property type="match status" value="1"/>
</dbReference>
<comment type="caution">
    <text evidence="6">The sequence shown here is derived from an EMBL/GenBank/DDBJ whole genome shotgun (WGS) entry which is preliminary data.</text>
</comment>
<dbReference type="SUPFAM" id="SSF53474">
    <property type="entry name" value="alpha/beta-Hydrolases"/>
    <property type="match status" value="1"/>
</dbReference>
<dbReference type="InterPro" id="IPR010497">
    <property type="entry name" value="Epoxide_hydro_N"/>
</dbReference>
<dbReference type="PIRSF" id="PIRSF001112">
    <property type="entry name" value="Epoxide_hydrolase"/>
    <property type="match status" value="1"/>
</dbReference>
<dbReference type="PRINTS" id="PR00412">
    <property type="entry name" value="EPOXHYDRLASE"/>
</dbReference>
<evidence type="ECO:0000256" key="1">
    <source>
        <dbReference type="ARBA" id="ARBA00010088"/>
    </source>
</evidence>
<dbReference type="PANTHER" id="PTHR21661:SF35">
    <property type="entry name" value="EPOXIDE HYDROLASE"/>
    <property type="match status" value="1"/>
</dbReference>
<dbReference type="Gene3D" id="3.40.50.1820">
    <property type="entry name" value="alpha/beta hydrolase"/>
    <property type="match status" value="1"/>
</dbReference>
<dbReference type="AlphaFoldDB" id="A0A7Y9I345"/>
<reference evidence="6 7" key="1">
    <citation type="submission" date="2020-07" db="EMBL/GenBank/DDBJ databases">
        <title>Sequencing the genomes of 1000 actinobacteria strains.</title>
        <authorList>
            <person name="Klenk H.-P."/>
        </authorList>
    </citation>
    <scope>NUCLEOTIDE SEQUENCE [LARGE SCALE GENOMIC DNA]</scope>
    <source>
        <strain evidence="6 7">DSM 22083</strain>
    </source>
</reference>
<keyword evidence="2" id="KW-0058">Aromatic hydrocarbons catabolism</keyword>
<keyword evidence="7" id="KW-1185">Reference proteome</keyword>
<evidence type="ECO:0000313" key="7">
    <source>
        <dbReference type="Proteomes" id="UP000569914"/>
    </source>
</evidence>
<dbReference type="InterPro" id="IPR000639">
    <property type="entry name" value="Epox_hydrolase-like"/>
</dbReference>
<dbReference type="EMBL" id="JACCBU010000001">
    <property type="protein sequence ID" value="NYE69341.1"/>
    <property type="molecule type" value="Genomic_DNA"/>
</dbReference>
<gene>
    <name evidence="6" type="ORF">BKA15_000670</name>
</gene>
<evidence type="ECO:0000313" key="6">
    <source>
        <dbReference type="EMBL" id="NYE69341.1"/>
    </source>
</evidence>
<feature type="domain" description="Epoxide hydrolase N-terminal" evidence="5">
    <location>
        <begin position="1"/>
        <end position="106"/>
    </location>
</feature>
<dbReference type="GO" id="GO:0097176">
    <property type="term" value="P:epoxide metabolic process"/>
    <property type="evidence" value="ECO:0007669"/>
    <property type="project" value="TreeGrafter"/>
</dbReference>
<dbReference type="Proteomes" id="UP000569914">
    <property type="component" value="Unassembled WGS sequence"/>
</dbReference>
<comment type="similarity">
    <text evidence="1">Belongs to the peptidase S33 family.</text>
</comment>